<dbReference type="AlphaFoldDB" id="A0A370QF90"/>
<accession>A0A370QF90</accession>
<name>A0A370QF90_9FLAO</name>
<comment type="caution">
    <text evidence="1">The sequence shown here is derived from an EMBL/GenBank/DDBJ whole genome shotgun (WGS) entry which is preliminary data.</text>
</comment>
<dbReference type="NCBIfam" id="TIGR04256">
    <property type="entry name" value="GxxExxY"/>
    <property type="match status" value="1"/>
</dbReference>
<reference evidence="1 2" key="1">
    <citation type="submission" date="2018-07" db="EMBL/GenBank/DDBJ databases">
        <title>Genomic Encyclopedia of Type Strains, Phase IV (KMG-IV): sequencing the most valuable type-strain genomes for metagenomic binning, comparative biology and taxonomic classification.</title>
        <authorList>
            <person name="Goeker M."/>
        </authorList>
    </citation>
    <scope>NUCLEOTIDE SEQUENCE [LARGE SCALE GENOMIC DNA]</scope>
    <source>
        <strain evidence="1 2">DSM 101478</strain>
    </source>
</reference>
<evidence type="ECO:0000313" key="2">
    <source>
        <dbReference type="Proteomes" id="UP000255317"/>
    </source>
</evidence>
<evidence type="ECO:0000313" key="1">
    <source>
        <dbReference type="EMBL" id="RDK87023.1"/>
    </source>
</evidence>
<protein>
    <submittedName>
        <fullName evidence="1">GxxExxY protein</fullName>
    </submittedName>
</protein>
<organism evidence="1 2">
    <name type="scientific">Marinirhabdus gelatinilytica</name>
    <dbReference type="NCBI Taxonomy" id="1703343"/>
    <lineage>
        <taxon>Bacteria</taxon>
        <taxon>Pseudomonadati</taxon>
        <taxon>Bacteroidota</taxon>
        <taxon>Flavobacteriia</taxon>
        <taxon>Flavobacteriales</taxon>
        <taxon>Flavobacteriaceae</taxon>
    </lineage>
</organism>
<dbReference type="Pfam" id="PF13366">
    <property type="entry name" value="PDDEXK_3"/>
    <property type="match status" value="1"/>
</dbReference>
<dbReference type="InterPro" id="IPR026350">
    <property type="entry name" value="GxxExxY"/>
</dbReference>
<proteinExistence type="predicted"/>
<dbReference type="Proteomes" id="UP000255317">
    <property type="component" value="Unassembled WGS sequence"/>
</dbReference>
<gene>
    <name evidence="1" type="ORF">C8D94_102201</name>
</gene>
<keyword evidence="2" id="KW-1185">Reference proteome</keyword>
<sequence>MANLKFNEIKGKITGASFQVHTFLGNGFPEVIYQRALALELAEVGLSFQQEIEHKIYYKRYTKTNRKKKSRFCCGRKSIGRIRSSFRITRCPFSTSIELSQSL</sequence>
<dbReference type="EMBL" id="QRAO01000002">
    <property type="protein sequence ID" value="RDK87023.1"/>
    <property type="molecule type" value="Genomic_DNA"/>
</dbReference>